<keyword evidence="3" id="KW-1185">Reference proteome</keyword>
<feature type="region of interest" description="Disordered" evidence="1">
    <location>
        <begin position="132"/>
        <end position="151"/>
    </location>
</feature>
<gene>
    <name evidence="2" type="ORF">Vbra_6883</name>
</gene>
<feature type="region of interest" description="Disordered" evidence="1">
    <location>
        <begin position="211"/>
        <end position="257"/>
    </location>
</feature>
<reference evidence="2 3" key="1">
    <citation type="submission" date="2014-11" db="EMBL/GenBank/DDBJ databases">
        <authorList>
            <person name="Zhu J."/>
            <person name="Qi W."/>
            <person name="Song R."/>
        </authorList>
    </citation>
    <scope>NUCLEOTIDE SEQUENCE [LARGE SCALE GENOMIC DNA]</scope>
</reference>
<accession>A0A0G4EAG9</accession>
<name>A0A0G4EAG9_VITBC</name>
<dbReference type="EMBL" id="CDMY01000091">
    <property type="protein sequence ID" value="CEL92605.1"/>
    <property type="molecule type" value="Genomic_DNA"/>
</dbReference>
<evidence type="ECO:0000256" key="1">
    <source>
        <dbReference type="SAM" id="MobiDB-lite"/>
    </source>
</evidence>
<sequence length="257" mass="29309">MRAISICGHRPRGSNSPIYGQVQTRPLVSFIQPTTYANPPADWGQEVGILRDVGAYLDVLRSTSHTHTERPAGGGRVSDVEWNKRHLQLRASFDRAEQLSERFTQQQRDELKVIRGAMEVRLNALMTAPRQHQPCVAPPAPAAGPSTRGRPVNPPPTWYETTNEPASEQVIRVLAHGRRAMLDRRADRGERHELFVESLQREMRDALGRLEEHKSSGKCRPTPRRKMTRRHRLRRNLPPTWPYKPTRQSQGFLPSCT</sequence>
<protein>
    <submittedName>
        <fullName evidence="2">Uncharacterized protein</fullName>
    </submittedName>
</protein>
<dbReference type="VEuPathDB" id="CryptoDB:Vbra_6883"/>
<proteinExistence type="predicted"/>
<feature type="compositionally biased region" description="Basic residues" evidence="1">
    <location>
        <begin position="221"/>
        <end position="235"/>
    </location>
</feature>
<feature type="compositionally biased region" description="Polar residues" evidence="1">
    <location>
        <begin position="246"/>
        <end position="257"/>
    </location>
</feature>
<dbReference type="InParanoid" id="A0A0G4EAG9"/>
<organism evidence="2 3">
    <name type="scientific">Vitrella brassicaformis (strain CCMP3155)</name>
    <dbReference type="NCBI Taxonomy" id="1169540"/>
    <lineage>
        <taxon>Eukaryota</taxon>
        <taxon>Sar</taxon>
        <taxon>Alveolata</taxon>
        <taxon>Colpodellida</taxon>
        <taxon>Vitrellaceae</taxon>
        <taxon>Vitrella</taxon>
    </lineage>
</organism>
<evidence type="ECO:0000313" key="3">
    <source>
        <dbReference type="Proteomes" id="UP000041254"/>
    </source>
</evidence>
<dbReference type="Proteomes" id="UP000041254">
    <property type="component" value="Unassembled WGS sequence"/>
</dbReference>
<evidence type="ECO:0000313" key="2">
    <source>
        <dbReference type="EMBL" id="CEL92605.1"/>
    </source>
</evidence>
<dbReference type="AlphaFoldDB" id="A0A0G4EAG9"/>